<evidence type="ECO:0000256" key="1">
    <source>
        <dbReference type="ARBA" id="ARBA00004141"/>
    </source>
</evidence>
<evidence type="ECO:0000256" key="7">
    <source>
        <dbReference type="SAM" id="Phobius"/>
    </source>
</evidence>
<feature type="transmembrane region" description="Helical" evidence="7">
    <location>
        <begin position="113"/>
        <end position="132"/>
    </location>
</feature>
<dbReference type="PANTHER" id="PTHR20855">
    <property type="entry name" value="ADIPOR/PROGESTIN RECEPTOR-RELATED"/>
    <property type="match status" value="1"/>
</dbReference>
<keyword evidence="6" id="KW-0479">Metal-binding</keyword>
<comment type="similarity">
    <text evidence="2">Belongs to the ADIPOR family.</text>
</comment>
<evidence type="ECO:0000256" key="4">
    <source>
        <dbReference type="ARBA" id="ARBA00022989"/>
    </source>
</evidence>
<dbReference type="GO" id="GO:0038023">
    <property type="term" value="F:signaling receptor activity"/>
    <property type="evidence" value="ECO:0007669"/>
    <property type="project" value="TreeGrafter"/>
</dbReference>
<keyword evidence="6" id="KW-0862">Zinc</keyword>
<dbReference type="GO" id="GO:0046872">
    <property type="term" value="F:metal ion binding"/>
    <property type="evidence" value="ECO:0007669"/>
    <property type="project" value="UniProtKB-KW"/>
</dbReference>
<evidence type="ECO:0000256" key="3">
    <source>
        <dbReference type="ARBA" id="ARBA00022692"/>
    </source>
</evidence>
<evidence type="ECO:0000256" key="5">
    <source>
        <dbReference type="ARBA" id="ARBA00023136"/>
    </source>
</evidence>
<evidence type="ECO:0000256" key="6">
    <source>
        <dbReference type="PIRSR" id="PIRSR604254-1"/>
    </source>
</evidence>
<name>A0A9P0LW99_ACAOB</name>
<feature type="binding site" evidence="6">
    <location>
        <position position="164"/>
    </location>
    <ligand>
        <name>Zn(2+)</name>
        <dbReference type="ChEBI" id="CHEBI:29105"/>
    </ligand>
</feature>
<evidence type="ECO:0000256" key="2">
    <source>
        <dbReference type="ARBA" id="ARBA00007018"/>
    </source>
</evidence>
<gene>
    <name evidence="8" type="ORF">ACAOBT_LOCUS25192</name>
</gene>
<feature type="binding site" evidence="6">
    <location>
        <position position="312"/>
    </location>
    <ligand>
        <name>Zn(2+)</name>
        <dbReference type="ChEBI" id="CHEBI:29105"/>
    </ligand>
</feature>
<keyword evidence="3 7" id="KW-0812">Transmembrane</keyword>
<protein>
    <recommendedName>
        <fullName evidence="10">Progestin and adipoQ receptor family member 3</fullName>
    </recommendedName>
</protein>
<feature type="transmembrane region" description="Helical" evidence="7">
    <location>
        <begin position="269"/>
        <end position="290"/>
    </location>
</feature>
<comment type="caution">
    <text evidence="8">The sequence shown here is derived from an EMBL/GenBank/DDBJ whole genome shotgun (WGS) entry which is preliminary data.</text>
</comment>
<dbReference type="Proteomes" id="UP001152888">
    <property type="component" value="Unassembled WGS sequence"/>
</dbReference>
<organism evidence="8 9">
    <name type="scientific">Acanthoscelides obtectus</name>
    <name type="common">Bean weevil</name>
    <name type="synonym">Bruchus obtectus</name>
    <dbReference type="NCBI Taxonomy" id="200917"/>
    <lineage>
        <taxon>Eukaryota</taxon>
        <taxon>Metazoa</taxon>
        <taxon>Ecdysozoa</taxon>
        <taxon>Arthropoda</taxon>
        <taxon>Hexapoda</taxon>
        <taxon>Insecta</taxon>
        <taxon>Pterygota</taxon>
        <taxon>Neoptera</taxon>
        <taxon>Endopterygota</taxon>
        <taxon>Coleoptera</taxon>
        <taxon>Polyphaga</taxon>
        <taxon>Cucujiformia</taxon>
        <taxon>Chrysomeloidea</taxon>
        <taxon>Chrysomelidae</taxon>
        <taxon>Bruchinae</taxon>
        <taxon>Bruchini</taxon>
        <taxon>Acanthoscelides</taxon>
    </lineage>
</organism>
<comment type="subcellular location">
    <subcellularLocation>
        <location evidence="1">Membrane</location>
        <topology evidence="1">Multi-pass membrane protein</topology>
    </subcellularLocation>
</comment>
<reference evidence="8" key="1">
    <citation type="submission" date="2022-03" db="EMBL/GenBank/DDBJ databases">
        <authorList>
            <person name="Sayadi A."/>
        </authorList>
    </citation>
    <scope>NUCLEOTIDE SEQUENCE</scope>
</reference>
<dbReference type="Pfam" id="PF03006">
    <property type="entry name" value="HlyIII"/>
    <property type="match status" value="1"/>
</dbReference>
<dbReference type="GO" id="GO:0016020">
    <property type="term" value="C:membrane"/>
    <property type="evidence" value="ECO:0007669"/>
    <property type="project" value="UniProtKB-SubCell"/>
</dbReference>
<evidence type="ECO:0000313" key="9">
    <source>
        <dbReference type="Proteomes" id="UP001152888"/>
    </source>
</evidence>
<proteinExistence type="inferred from homology"/>
<sequence length="345" mass="40292">MKMTVTITTKHHEVATDDNDNETCCTTEEKMHPQDYTQSLLDDLPPVKEDDCITEEVVYDEIYYEKSRVLLEYQDAPEYLKHNPFIRKGYRQMLSTELCIRSLFWWTNETINIWSHIFGLFLFLCLTVYDFMILRIQATWGDKIIVAIFLTCFVSCMGLSAMYHTFSCRSEVDCYRFLSYDLFGIALSLLAVYTSGIYYAFWCETDLQLFYLSSVTLIFLVAMILQIPSLNVDPNVKMIVFVAWGCYGVIPTVHWIFKLGGLDNPVVNLLVPRVLGMYGISGTAFLIYITKIPERFCAGRFDFIGHSHNWWHLFVLLALYYWHNSGLVYIEYRLNHACPNKMKFP</sequence>
<dbReference type="AlphaFoldDB" id="A0A9P0LW99"/>
<keyword evidence="9" id="KW-1185">Reference proteome</keyword>
<accession>A0A9P0LW99</accession>
<feature type="transmembrane region" description="Helical" evidence="7">
    <location>
        <begin position="144"/>
        <end position="163"/>
    </location>
</feature>
<evidence type="ECO:0000313" key="8">
    <source>
        <dbReference type="EMBL" id="CAH1999825.1"/>
    </source>
</evidence>
<feature type="transmembrane region" description="Helical" evidence="7">
    <location>
        <begin position="310"/>
        <end position="332"/>
    </location>
</feature>
<feature type="transmembrane region" description="Helical" evidence="7">
    <location>
        <begin position="209"/>
        <end position="227"/>
    </location>
</feature>
<dbReference type="InterPro" id="IPR004254">
    <property type="entry name" value="AdipoR/HlyIII-related"/>
</dbReference>
<dbReference type="OrthoDB" id="529367at2759"/>
<keyword evidence="4 7" id="KW-1133">Transmembrane helix</keyword>
<evidence type="ECO:0008006" key="10">
    <source>
        <dbReference type="Google" id="ProtNLM"/>
    </source>
</evidence>
<dbReference type="PANTHER" id="PTHR20855:SF15">
    <property type="entry name" value="PROGESTIN AND ADIPOQ RECEPTOR FAMILY MEMBER 3"/>
    <property type="match status" value="1"/>
</dbReference>
<feature type="transmembrane region" description="Helical" evidence="7">
    <location>
        <begin position="183"/>
        <end position="202"/>
    </location>
</feature>
<dbReference type="EMBL" id="CAKOFQ010007380">
    <property type="protein sequence ID" value="CAH1999825.1"/>
    <property type="molecule type" value="Genomic_DNA"/>
</dbReference>
<feature type="binding site" evidence="6">
    <location>
        <position position="308"/>
    </location>
    <ligand>
        <name>Zn(2+)</name>
        <dbReference type="ChEBI" id="CHEBI:29105"/>
    </ligand>
</feature>
<keyword evidence="5 7" id="KW-0472">Membrane</keyword>
<feature type="transmembrane region" description="Helical" evidence="7">
    <location>
        <begin position="239"/>
        <end position="257"/>
    </location>
</feature>